<keyword evidence="3" id="KW-0393">Immunoglobulin domain</keyword>
<keyword evidence="1" id="KW-0732">Signal</keyword>
<dbReference type="PANTHER" id="PTHR11738">
    <property type="entry name" value="MHC CLASS I NK CELL RECEPTOR"/>
    <property type="match status" value="1"/>
</dbReference>
<dbReference type="Proteomes" id="UP000694404">
    <property type="component" value="Unplaced"/>
</dbReference>
<dbReference type="GeneTree" id="ENSGT01150000286974"/>
<dbReference type="SUPFAM" id="SSF48726">
    <property type="entry name" value="Immunoglobulin"/>
    <property type="match status" value="3"/>
</dbReference>
<dbReference type="PANTHER" id="PTHR11738:SF186">
    <property type="entry name" value="OSTEOCLAST-ASSOCIATED IMMUNOGLOBULIN-LIKE RECEPTOR"/>
    <property type="match status" value="1"/>
</dbReference>
<dbReference type="Ensembl" id="ENSCABT00000021238.1">
    <property type="protein sequence ID" value="ENSCABP00000019380.1"/>
    <property type="gene ID" value="ENSCABG00000014279.1"/>
</dbReference>
<evidence type="ECO:0000256" key="2">
    <source>
        <dbReference type="ARBA" id="ARBA00023157"/>
    </source>
</evidence>
<proteinExistence type="predicted"/>
<evidence type="ECO:0000256" key="3">
    <source>
        <dbReference type="ARBA" id="ARBA00023319"/>
    </source>
</evidence>
<keyword evidence="2" id="KW-1015">Disulfide bond</keyword>
<dbReference type="GO" id="GO:0002764">
    <property type="term" value="P:immune response-regulating signaling pathway"/>
    <property type="evidence" value="ECO:0007669"/>
    <property type="project" value="TreeGrafter"/>
</dbReference>
<organism evidence="4 5">
    <name type="scientific">Chelonoidis abingdonii</name>
    <name type="common">Abingdon island giant tortoise</name>
    <name type="synonym">Testudo abingdonii</name>
    <dbReference type="NCBI Taxonomy" id="106734"/>
    <lineage>
        <taxon>Eukaryota</taxon>
        <taxon>Metazoa</taxon>
        <taxon>Chordata</taxon>
        <taxon>Craniata</taxon>
        <taxon>Vertebrata</taxon>
        <taxon>Euteleostomi</taxon>
        <taxon>Archelosauria</taxon>
        <taxon>Testudinata</taxon>
        <taxon>Testudines</taxon>
        <taxon>Cryptodira</taxon>
        <taxon>Durocryptodira</taxon>
        <taxon>Testudinoidea</taxon>
        <taxon>Testudinidae</taxon>
        <taxon>Chelonoidis</taxon>
    </lineage>
</organism>
<accession>A0A8C0HAY6</accession>
<keyword evidence="5" id="KW-1185">Reference proteome</keyword>
<evidence type="ECO:0000313" key="4">
    <source>
        <dbReference type="Ensembl" id="ENSCABP00000019380.1"/>
    </source>
</evidence>
<dbReference type="InterPro" id="IPR036179">
    <property type="entry name" value="Ig-like_dom_sf"/>
</dbReference>
<dbReference type="Pfam" id="PF13895">
    <property type="entry name" value="Ig_2"/>
    <property type="match status" value="1"/>
</dbReference>
<evidence type="ECO:0008006" key="6">
    <source>
        <dbReference type="Google" id="ProtNLM"/>
    </source>
</evidence>
<name>A0A8C0HAY6_CHEAB</name>
<dbReference type="AlphaFoldDB" id="A0A8C0HAY6"/>
<dbReference type="InterPro" id="IPR013783">
    <property type="entry name" value="Ig-like_fold"/>
</dbReference>
<reference evidence="4" key="1">
    <citation type="submission" date="2025-08" db="UniProtKB">
        <authorList>
            <consortium name="Ensembl"/>
        </authorList>
    </citation>
    <scope>IDENTIFICATION</scope>
</reference>
<protein>
    <recommendedName>
        <fullName evidence="6">Ig-like domain-containing protein</fullName>
    </recommendedName>
</protein>
<evidence type="ECO:0000256" key="1">
    <source>
        <dbReference type="ARBA" id="ARBA00022729"/>
    </source>
</evidence>
<dbReference type="Gene3D" id="2.60.40.10">
    <property type="entry name" value="Immunoglobulins"/>
    <property type="match status" value="3"/>
</dbReference>
<dbReference type="InterPro" id="IPR050412">
    <property type="entry name" value="Ig-like_Receptors_ImmuneReg"/>
</dbReference>
<reference evidence="4" key="2">
    <citation type="submission" date="2025-09" db="UniProtKB">
        <authorList>
            <consortium name="Ensembl"/>
        </authorList>
    </citation>
    <scope>IDENTIFICATION</scope>
</reference>
<sequence length="412" mass="42914">MQFVSPPLTACLFMNPEGAQLPQTLHLPGPLGGAMTIRCRGQRRGPEFALYKAGARNAAAQGGDLAGVKFPIPKVSQADGGSYTCCYPTPDTRGGVCVSPSHPCLCVNAELPAPGPSISVSPSGVIAPGGVVTLRCRCRCEARRLFLYKGGIEIRELDAAGVRGELTIPIRRMRFVSPPLTACLFVTPEGSYPKPSISISPSGVIPMGGNFTIWCWHQLLDMSIQLYKAGDGNYLTYTDPAGSEAEFPITSARRDHGGSYTCRYSNRTDPPAYSEPSDPLIVAGEEPGSMYPLPAPHPAGLSGGLALVGRSEPGSALGPVEGTPSWGGVITVGVSSLPRQTLVLFPQGELTQPSQERPQFPPDQALWVQVLGLGGITIGPALKTGLRCLGAGAGMGTVNLVGGAQTSQGGAH</sequence>
<dbReference type="FunFam" id="2.60.40.10:FF:000049">
    <property type="entry name" value="Leukocyte immunoglobulin-like receptor subfamily B member 1"/>
    <property type="match status" value="1"/>
</dbReference>
<evidence type="ECO:0000313" key="5">
    <source>
        <dbReference type="Proteomes" id="UP000694404"/>
    </source>
</evidence>